<comment type="subcellular location">
    <subcellularLocation>
        <location evidence="1">Membrane</location>
        <topology evidence="1">Multi-pass membrane protein</topology>
    </subcellularLocation>
</comment>
<dbReference type="SUPFAM" id="SSF49299">
    <property type="entry name" value="PKD domain"/>
    <property type="match status" value="1"/>
</dbReference>
<dbReference type="Gene3D" id="2.60.220.50">
    <property type="match status" value="1"/>
</dbReference>
<dbReference type="SMART" id="SM00308">
    <property type="entry name" value="LH2"/>
    <property type="match status" value="1"/>
</dbReference>
<dbReference type="Pfam" id="PF20519">
    <property type="entry name" value="Polycystin_dom"/>
    <property type="match status" value="1"/>
</dbReference>
<evidence type="ECO:0000256" key="6">
    <source>
        <dbReference type="ARBA" id="ARBA00023136"/>
    </source>
</evidence>
<evidence type="ECO:0000256" key="10">
    <source>
        <dbReference type="PROSITE-ProRule" id="PRU00152"/>
    </source>
</evidence>
<feature type="transmembrane region" description="Helical" evidence="11">
    <location>
        <begin position="1828"/>
        <end position="1849"/>
    </location>
</feature>
<proteinExistence type="evidence at transcript level"/>
<dbReference type="GO" id="GO:0050982">
    <property type="term" value="P:detection of mechanical stimulus"/>
    <property type="evidence" value="ECO:0007669"/>
    <property type="project" value="TreeGrafter"/>
</dbReference>
<evidence type="ECO:0000256" key="8">
    <source>
        <dbReference type="ARBA" id="ARBA00023180"/>
    </source>
</evidence>
<evidence type="ECO:0000256" key="1">
    <source>
        <dbReference type="ARBA" id="ARBA00004141"/>
    </source>
</evidence>
<keyword evidence="4" id="KW-0732">Signal</keyword>
<feature type="transmembrane region" description="Helical" evidence="11">
    <location>
        <begin position="2524"/>
        <end position="2550"/>
    </location>
</feature>
<feature type="transmembrane region" description="Helical" evidence="11">
    <location>
        <begin position="1575"/>
        <end position="1595"/>
    </location>
</feature>
<evidence type="ECO:0000256" key="11">
    <source>
        <dbReference type="SAM" id="Phobius"/>
    </source>
</evidence>
<keyword evidence="7" id="KW-1015">Disulfide bond</keyword>
<evidence type="ECO:0000256" key="2">
    <source>
        <dbReference type="ARBA" id="ARBA00007200"/>
    </source>
</evidence>
<dbReference type="InterPro" id="IPR001024">
    <property type="entry name" value="PLAT/LH2_dom"/>
</dbReference>
<dbReference type="Gene3D" id="2.60.60.20">
    <property type="entry name" value="PLAT/LH2 domain"/>
    <property type="match status" value="1"/>
</dbReference>
<dbReference type="Pfam" id="PF02010">
    <property type="entry name" value="REJ"/>
    <property type="match status" value="1"/>
</dbReference>
<dbReference type="InterPro" id="IPR051223">
    <property type="entry name" value="Polycystin"/>
</dbReference>
<evidence type="ECO:0000256" key="7">
    <source>
        <dbReference type="ARBA" id="ARBA00023157"/>
    </source>
</evidence>
<dbReference type="Pfam" id="PF01825">
    <property type="entry name" value="GPS"/>
    <property type="match status" value="1"/>
</dbReference>
<feature type="transmembrane region" description="Helical" evidence="11">
    <location>
        <begin position="2426"/>
        <end position="2448"/>
    </location>
</feature>
<dbReference type="InterPro" id="IPR035986">
    <property type="entry name" value="PKD_dom_sf"/>
</dbReference>
<protein>
    <submittedName>
        <fullName evidence="14">PKD1L-3</fullName>
    </submittedName>
</protein>
<dbReference type="PANTHER" id="PTHR10877">
    <property type="entry name" value="POLYCYSTIN FAMILY MEMBER"/>
    <property type="match status" value="1"/>
</dbReference>
<gene>
    <name evidence="14" type="primary">PKD1L-3</name>
</gene>
<dbReference type="FunFam" id="2.60.60.20:FF:000022">
    <property type="entry name" value="Uncharacterized protein"/>
    <property type="match status" value="1"/>
</dbReference>
<dbReference type="Pfam" id="PF08016">
    <property type="entry name" value="PKD_channel"/>
    <property type="match status" value="1"/>
</dbReference>
<organism evidence="14">
    <name type="scientific">Schmidtea mediterranea</name>
    <name type="common">Freshwater planarian flatworm</name>
    <dbReference type="NCBI Taxonomy" id="79327"/>
    <lineage>
        <taxon>Eukaryota</taxon>
        <taxon>Metazoa</taxon>
        <taxon>Spiralia</taxon>
        <taxon>Lophotrochozoa</taxon>
        <taxon>Platyhelminthes</taxon>
        <taxon>Rhabditophora</taxon>
        <taxon>Seriata</taxon>
        <taxon>Tricladida</taxon>
        <taxon>Continenticola</taxon>
        <taxon>Geoplanoidea</taxon>
        <taxon>Dugesiidae</taxon>
        <taxon>Schmidtea</taxon>
    </lineage>
</organism>
<dbReference type="SUPFAM" id="SSF49723">
    <property type="entry name" value="Lipase/lipooxygenase domain (PLAT/LH2 domain)"/>
    <property type="match status" value="1"/>
</dbReference>
<dbReference type="InterPro" id="IPR036392">
    <property type="entry name" value="PLAT/LH2_dom_sf"/>
</dbReference>
<evidence type="ECO:0000256" key="9">
    <source>
        <dbReference type="PIRSR" id="PIRSR603915-2"/>
    </source>
</evidence>
<feature type="transmembrane region" description="Helical" evidence="11">
    <location>
        <begin position="2376"/>
        <end position="2397"/>
    </location>
</feature>
<dbReference type="InterPro" id="IPR002859">
    <property type="entry name" value="PKD/REJ-like"/>
</dbReference>
<reference evidence="14" key="1">
    <citation type="journal article" date="2015" name="Elife">
        <title>Stem cells and fluid flow drive cyst formation in an invertebrate excretory organ.</title>
        <authorList>
            <person name="Thi-Kim Vu H."/>
            <person name="Rink J.C."/>
            <person name="McKinney S.A."/>
            <person name="McClain M."/>
            <person name="Lakshmanaperumal N."/>
            <person name="Alexander R."/>
            <person name="Sanchez Alvarado A."/>
        </authorList>
    </citation>
    <scope>NUCLEOTIDE SEQUENCE</scope>
</reference>
<keyword evidence="5 11" id="KW-1133">Transmembrane helix</keyword>
<dbReference type="GO" id="GO:0016020">
    <property type="term" value="C:membrane"/>
    <property type="evidence" value="ECO:0007669"/>
    <property type="project" value="UniProtKB-SubCell"/>
</dbReference>
<dbReference type="InterPro" id="IPR057244">
    <property type="entry name" value="GAIN_B"/>
</dbReference>
<dbReference type="PROSITE" id="PS50095">
    <property type="entry name" value="PLAT"/>
    <property type="match status" value="1"/>
</dbReference>
<dbReference type="PROSITE" id="PS50221">
    <property type="entry name" value="GAIN_B"/>
    <property type="match status" value="1"/>
</dbReference>
<evidence type="ECO:0000259" key="13">
    <source>
        <dbReference type="PROSITE" id="PS50221"/>
    </source>
</evidence>
<dbReference type="InterPro" id="IPR046791">
    <property type="entry name" value="Polycystin_dom"/>
</dbReference>
<accession>A0A0H3YJK5</accession>
<evidence type="ECO:0000256" key="5">
    <source>
        <dbReference type="ARBA" id="ARBA00022989"/>
    </source>
</evidence>
<dbReference type="GO" id="GO:0005262">
    <property type="term" value="F:calcium channel activity"/>
    <property type="evidence" value="ECO:0007669"/>
    <property type="project" value="TreeGrafter"/>
</dbReference>
<feature type="transmembrane region" description="Helical" evidence="11">
    <location>
        <begin position="1785"/>
        <end position="1804"/>
    </location>
</feature>
<sequence>MTNLTINWQNANIVNIPYTSFNESAVYYNQYSTNGAYNVTFLLQNPLSTFVASVLITIMNPIVNFRCSYVPANTWNGNMMSLKTFADSGDNVVLTLNPGDGSASTVNTINITSINQEYDFNYTYNTVGNYSSNIWACNQLGCQNCSNYVQIQYKIIKTDFQYITSGNIEYINTNLTTTLTFSGTNFPTALTAIFNFSDGSPPLSLLLTSGMMPYTLMKNLSKPGFGVSTVILQNLANSENFTASYEAFVKYINVSVTVLWGPKKLIGFGSFLNIFPLNNYLYLRPNSQMIGTIVNGTVTYYDSKSSSTVLLCNSTFINGELNFTISSMGNVNLSLTLYNPIDTITSSLPIIIGSSIQNTEITTSPSTLLPGYYGFIIVTWSIISATNCICVDVADGRKFIYGATSGCEKCINYNYTNIAPVNNQISISVRYLIQGDYKINVSIYNSFESGNASRIISVTTNPCAPPTLLMTYPTYQNSFSPQTEIRSNQIIISGIVSDIPCTMTTTNYKLWTAVLIDPNYLTTMKEIDLSSIPTANNSQLIIPPRFLSYGLYKFTLTVTMDKSITVFTFQSSNFTFLQIVKSPLVVGLSSGGLTIISRSIQEDICFTPLIYSQDPDLNVQDFLNWNWVWTCQEKNEIMNTSNIVYPKPRNYQYSFPKTGCFGDGPGIVNFTTSPCFAGNNLDIDKMYMFNLTARAPDNRTGSSLINVRVVNGTSPNITIQCSRPLMCNINKNGQYAFNEVLFNPSDSLILSATCVCLNVICEKGFWSILNQVASSWETFNQTIVNSYVKGFNSLQMSLIPDFFTAYSNLTRIQICYNSDGLPTNGFGCIQFAIYPLPKGVTCQLNTNIIPQAANLCVNCTFNSDYQYRMFINNTGSILTLGYTGTGYLCSIVPYQPFAQAYMVRVTNSNGGFTDVLAGNVTVTQMTSQDLNSTINNLLSGADKSLQLAIAKSNFQDMAQIYMKYISVLSVSNQNTLQNLFGTSNLSNIQPYLGGSGYLSQNVGPGVLVIDNLPADKRLLYEKDRDQKSSVINLMTSGLSSFVPGNIKSLYLASSVLSSFGDSSDCINRISQMQISNNLRNMAGYFQNLQGTATKEDILEIGKNLLQANFLSDTAANVQINDGILRDIQQSKDNYMDYDTNMYSKGKSYLAVSDPNQAGNSLVLETNANFQSKVASGIGSNAGQSINIIKRIMRSVMVVGDEPISFQTNNLHYVASKQVGSALKNKTFLAGRSVVQLPDICQSLNISPGNCSNPNNPISVEMIGTPNNIRSYLSNPNVDGLPIPSKSDYLTVNLYTGTNSSDISASPNDSQNFTIFVTRDPSFQIPDFNMSESDPQISPPKTIPGTGTLFSGPASFEQKLVVYTFTLSGTDQSIHFQMKSNFSINCTQYLVVGRLAQPPILGPNPDGTSDSINFTFWGMIPSDTKYCNMSPQNNEPDPFTFFVSNNLFKQSKFSALQSMPDYSKTLNTIYFGVRELTPPEWNSYTSNNRPPVPYTISAQINHTFRVRIFSSGCYFLSDDNKNSWGTNGCVVGPLTTPQKTQCICNHLTSFSSGWLVAPNAIDFNYIFSNFDFTKNVTLFATEIAIAVVFILLLVWARRQDIKDIEKVGLTPLASNDPKDMYLYEVIVDTSIRNNAGTTSNVYFILSGELNETDPTHLVDSKRKILKRGNVDRFLLAVPRSLGAMQFIRLWHDNSGKGTNASWYCNCLGIIDLQTKEKFNFLVNKWFAVEEDDGQIDRIIPVAGINELLYFQEMFSRKMKANLSEDHLWLSIIARPPESRFTRVERVACCLLLLFLTMLTTCMFYQTEGPSKPVSNILTIGPFALSAKELWTGFISNIIAFVPLFVLIELFRRSSLKHGYANLLREAVENHLQISLNSDKVKGYHSSTANLIWNEDLNISRPVSRSMGHINIQLNENDTEIDDMDVQEKETPVVRQKLFPWWMRIFAWTFLITLLIVASVLTTFYGIQFGDLACKKWISSMFISFFTSVLLVQPIKVICLAIFFALLCKDSSAFDVEYIGEEDEIMDELGRRNAIMQNEEYLHQELYTAPIKPHKICFRPPSQEEIEKARELRLKELQMYDVIREVGFYLAFFCTLLFISYSLRHPDAYDLQNELKNVFIKQAPDSSFTDITSETLFWNWILRVFVPRIRAPVWYNNDPPIFQRGFISNRNNRLIGYAIIRQVRSKKDSCKVNDYVKHLIKHCYSQYDIFNQDEKSYGFGWTELNTSDTSESPFLYSNESSLDGLPYIGRLSTYSGGGYVYKLKDDVNTLYNDLSALRDNKWIDFQTRAIFIEFTTFNPNINLFAIHTYVAEMPGNGGLWTIYRIEPANLLGLYSGGVKAFEIFCQVLYGIFILVIFVKEIRNFLKQKWKYFSQFWNFIELFIIFGSLLSAAGFAYVTIATNKLTGKFSQYGGSVYLNFAQVAFWNEYFSYLVSLIIFCATIKFIRVLRFNKRIGMLGAVLSYTATDMKQFFIIFFIMFLAFVMMFYSLFMDSLYRYHSFLFAIESSMNIPLGKFGFLELYQKAPIFGPIVFAGFVLFIVFVLLNMFVAILYNGFTVVKEDIDLQSSDHELMRFIFTKFVMWTGINDTKLGKKFIKTGITDQIYRDHVDSNEGFGKIDELQEKVEMILNCVNRLIYNDKRRNNINEKVFSSAIFNKSKPLIQDEFEANERIEKSRRILDVNKSGGLTPVYK</sequence>
<evidence type="ECO:0000259" key="12">
    <source>
        <dbReference type="PROSITE" id="PS50095"/>
    </source>
</evidence>
<feature type="transmembrane region" description="Helical" evidence="11">
    <location>
        <begin position="2338"/>
        <end position="2356"/>
    </location>
</feature>
<dbReference type="OrthoDB" id="444119at2759"/>
<dbReference type="Pfam" id="PF01477">
    <property type="entry name" value="PLAT"/>
    <property type="match status" value="1"/>
</dbReference>
<keyword evidence="3 11" id="KW-0812">Transmembrane</keyword>
<feature type="transmembrane region" description="Helical" evidence="11">
    <location>
        <begin position="2469"/>
        <end position="2488"/>
    </location>
</feature>
<comment type="similarity">
    <text evidence="2">Belongs to the polycystin family.</text>
</comment>
<feature type="transmembrane region" description="Helical" evidence="11">
    <location>
        <begin position="1975"/>
        <end position="2005"/>
    </location>
</feature>
<dbReference type="InterPro" id="IPR003915">
    <property type="entry name" value="PKD_2"/>
</dbReference>
<evidence type="ECO:0000313" key="14">
    <source>
        <dbReference type="EMBL" id="AKN21726.1"/>
    </source>
</evidence>
<dbReference type="GO" id="GO:0005509">
    <property type="term" value="F:calcium ion binding"/>
    <property type="evidence" value="ECO:0007669"/>
    <property type="project" value="InterPro"/>
</dbReference>
<evidence type="ECO:0000256" key="3">
    <source>
        <dbReference type="ARBA" id="ARBA00022692"/>
    </source>
</evidence>
<feature type="disulfide bond" evidence="9">
    <location>
        <begin position="2188"/>
        <end position="2201"/>
    </location>
</feature>
<keyword evidence="8" id="KW-0325">Glycoprotein</keyword>
<feature type="domain" description="GAIN-B" evidence="13">
    <location>
        <begin position="1424"/>
        <end position="1561"/>
    </location>
</feature>
<dbReference type="SMART" id="SM00303">
    <property type="entry name" value="GPS"/>
    <property type="match status" value="1"/>
</dbReference>
<dbReference type="PRINTS" id="PR01433">
    <property type="entry name" value="POLYCYSTIN2"/>
</dbReference>
<feature type="transmembrane region" description="Helical" evidence="11">
    <location>
        <begin position="1943"/>
        <end position="1963"/>
    </location>
</feature>
<feature type="transmembrane region" description="Helical" evidence="11">
    <location>
        <begin position="2080"/>
        <end position="2101"/>
    </location>
</feature>
<feature type="domain" description="PLAT" evidence="12">
    <location>
        <begin position="1620"/>
        <end position="1739"/>
    </location>
</feature>
<dbReference type="EMBL" id="KT163776">
    <property type="protein sequence ID" value="AKN21726.1"/>
    <property type="molecule type" value="mRNA"/>
</dbReference>
<evidence type="ECO:0000256" key="4">
    <source>
        <dbReference type="ARBA" id="ARBA00022729"/>
    </source>
</evidence>
<dbReference type="PANTHER" id="PTHR10877:SF194">
    <property type="entry name" value="LOCATION OF VULVA DEFECTIVE 1"/>
    <property type="match status" value="1"/>
</dbReference>
<keyword evidence="6 11" id="KW-0472">Membrane</keyword>
<comment type="caution">
    <text evidence="10">Lacks conserved residue(s) required for the propagation of feature annotation.</text>
</comment>
<dbReference type="InterPro" id="IPR000203">
    <property type="entry name" value="GPS"/>
</dbReference>
<name>A0A0H3YJK5_SCHMD</name>
<dbReference type="InterPro" id="IPR013122">
    <property type="entry name" value="PKD1_2_channel"/>
</dbReference>
<dbReference type="InterPro" id="IPR046338">
    <property type="entry name" value="GAIN_dom_sf"/>
</dbReference>